<sequence length="99" mass="10442">MTRSPGSMGIAVLILFCLAAAASASSASSSSDTGYVKHDNMKDFRGGNASYLYLAQCDAFLNPSAQHIVHLLLALNLPFRRLRDTTTGFSSSAAQRSAA</sequence>
<dbReference type="HOGENOM" id="CLU_2322811_0_0_1"/>
<name>B4GHA2_DROPE</name>
<gene>
    <name evidence="2" type="primary">Dper\GL16981</name>
    <name evidence="2" type="ORF">Dper_GL16981</name>
</gene>
<evidence type="ECO:0000313" key="3">
    <source>
        <dbReference type="Proteomes" id="UP000008744"/>
    </source>
</evidence>
<evidence type="ECO:0000313" key="2">
    <source>
        <dbReference type="EMBL" id="EDW35872.1"/>
    </source>
</evidence>
<keyword evidence="3" id="KW-1185">Reference proteome</keyword>
<feature type="signal peptide" evidence="1">
    <location>
        <begin position="1"/>
        <end position="24"/>
    </location>
</feature>
<keyword evidence="1" id="KW-0732">Signal</keyword>
<organism evidence="3">
    <name type="scientific">Drosophila persimilis</name>
    <name type="common">Fruit fly</name>
    <dbReference type="NCBI Taxonomy" id="7234"/>
    <lineage>
        <taxon>Eukaryota</taxon>
        <taxon>Metazoa</taxon>
        <taxon>Ecdysozoa</taxon>
        <taxon>Arthropoda</taxon>
        <taxon>Hexapoda</taxon>
        <taxon>Insecta</taxon>
        <taxon>Pterygota</taxon>
        <taxon>Neoptera</taxon>
        <taxon>Endopterygota</taxon>
        <taxon>Diptera</taxon>
        <taxon>Brachycera</taxon>
        <taxon>Muscomorpha</taxon>
        <taxon>Ephydroidea</taxon>
        <taxon>Drosophilidae</taxon>
        <taxon>Drosophila</taxon>
        <taxon>Sophophora</taxon>
    </lineage>
</organism>
<dbReference type="AlphaFoldDB" id="B4GHA2"/>
<feature type="chain" id="PRO_5002803603" evidence="1">
    <location>
        <begin position="25"/>
        <end position="99"/>
    </location>
</feature>
<dbReference type="Proteomes" id="UP000008744">
    <property type="component" value="Unassembled WGS sequence"/>
</dbReference>
<proteinExistence type="predicted"/>
<accession>B4GHA2</accession>
<protein>
    <submittedName>
        <fullName evidence="2">GL16981</fullName>
    </submittedName>
</protein>
<reference evidence="2 3" key="1">
    <citation type="journal article" date="2007" name="Nature">
        <title>Evolution of genes and genomes on the Drosophila phylogeny.</title>
        <authorList>
            <consortium name="Drosophila 12 Genomes Consortium"/>
            <person name="Clark A.G."/>
            <person name="Eisen M.B."/>
            <person name="Smith D.R."/>
            <person name="Bergman C.M."/>
            <person name="Oliver B."/>
            <person name="Markow T.A."/>
            <person name="Kaufman T.C."/>
            <person name="Kellis M."/>
            <person name="Gelbart W."/>
            <person name="Iyer V.N."/>
            <person name="Pollard D.A."/>
            <person name="Sackton T.B."/>
            <person name="Larracuente A.M."/>
            <person name="Singh N.D."/>
            <person name="Abad J.P."/>
            <person name="Abt D.N."/>
            <person name="Adryan B."/>
            <person name="Aguade M."/>
            <person name="Akashi H."/>
            <person name="Anderson W.W."/>
            <person name="Aquadro C.F."/>
            <person name="Ardell D.H."/>
            <person name="Arguello R."/>
            <person name="Artieri C.G."/>
            <person name="Barbash D.A."/>
            <person name="Barker D."/>
            <person name="Barsanti P."/>
            <person name="Batterham P."/>
            <person name="Batzoglou S."/>
            <person name="Begun D."/>
            <person name="Bhutkar A."/>
            <person name="Blanco E."/>
            <person name="Bosak S.A."/>
            <person name="Bradley R.K."/>
            <person name="Brand A.D."/>
            <person name="Brent M.R."/>
            <person name="Brooks A.N."/>
            <person name="Brown R.H."/>
            <person name="Butlin R.K."/>
            <person name="Caggese C."/>
            <person name="Calvi B.R."/>
            <person name="Bernardo de Carvalho A."/>
            <person name="Caspi A."/>
            <person name="Castrezana S."/>
            <person name="Celniker S.E."/>
            <person name="Chang J.L."/>
            <person name="Chapple C."/>
            <person name="Chatterji S."/>
            <person name="Chinwalla A."/>
            <person name="Civetta A."/>
            <person name="Clifton S.W."/>
            <person name="Comeron J.M."/>
            <person name="Costello J.C."/>
            <person name="Coyne J.A."/>
            <person name="Daub J."/>
            <person name="David R.G."/>
            <person name="Delcher A.L."/>
            <person name="Delehaunty K."/>
            <person name="Do C.B."/>
            <person name="Ebling H."/>
            <person name="Edwards K."/>
            <person name="Eickbush T."/>
            <person name="Evans J.D."/>
            <person name="Filipski A."/>
            <person name="Findeiss S."/>
            <person name="Freyhult E."/>
            <person name="Fulton L."/>
            <person name="Fulton R."/>
            <person name="Garcia A.C."/>
            <person name="Gardiner A."/>
            <person name="Garfield D.A."/>
            <person name="Garvin B.E."/>
            <person name="Gibson G."/>
            <person name="Gilbert D."/>
            <person name="Gnerre S."/>
            <person name="Godfrey J."/>
            <person name="Good R."/>
            <person name="Gotea V."/>
            <person name="Gravely B."/>
            <person name="Greenberg A.J."/>
            <person name="Griffiths-Jones S."/>
            <person name="Gross S."/>
            <person name="Guigo R."/>
            <person name="Gustafson E.A."/>
            <person name="Haerty W."/>
            <person name="Hahn M.W."/>
            <person name="Halligan D.L."/>
            <person name="Halpern A.L."/>
            <person name="Halter G.M."/>
            <person name="Han M.V."/>
            <person name="Heger A."/>
            <person name="Hillier L."/>
            <person name="Hinrichs A.S."/>
            <person name="Holmes I."/>
            <person name="Hoskins R.A."/>
            <person name="Hubisz M.J."/>
            <person name="Hultmark D."/>
            <person name="Huntley M.A."/>
            <person name="Jaffe D.B."/>
            <person name="Jagadeeshan S."/>
            <person name="Jeck W.R."/>
            <person name="Johnson J."/>
            <person name="Jones C.D."/>
            <person name="Jordan W.C."/>
            <person name="Karpen G.H."/>
            <person name="Kataoka E."/>
            <person name="Keightley P.D."/>
            <person name="Kheradpour P."/>
            <person name="Kirkness E.F."/>
            <person name="Koerich L.B."/>
            <person name="Kristiansen K."/>
            <person name="Kudrna D."/>
            <person name="Kulathinal R.J."/>
            <person name="Kumar S."/>
            <person name="Kwok R."/>
            <person name="Lander E."/>
            <person name="Langley C.H."/>
            <person name="Lapoint R."/>
            <person name="Lazzaro B.P."/>
            <person name="Lee S.J."/>
            <person name="Levesque L."/>
            <person name="Li R."/>
            <person name="Lin C.F."/>
            <person name="Lin M.F."/>
            <person name="Lindblad-Toh K."/>
            <person name="Llopart A."/>
            <person name="Long M."/>
            <person name="Low L."/>
            <person name="Lozovsky E."/>
            <person name="Lu J."/>
            <person name="Luo M."/>
            <person name="Machado C.A."/>
            <person name="Makalowski W."/>
            <person name="Marzo M."/>
            <person name="Matsuda M."/>
            <person name="Matzkin L."/>
            <person name="McAllister B."/>
            <person name="McBride C.S."/>
            <person name="McKernan B."/>
            <person name="McKernan K."/>
            <person name="Mendez-Lago M."/>
            <person name="Minx P."/>
            <person name="Mollenhauer M.U."/>
            <person name="Montooth K."/>
            <person name="Mount S.M."/>
            <person name="Mu X."/>
            <person name="Myers E."/>
            <person name="Negre B."/>
            <person name="Newfeld S."/>
            <person name="Nielsen R."/>
            <person name="Noor M.A."/>
            <person name="O'Grady P."/>
            <person name="Pachter L."/>
            <person name="Papaceit M."/>
            <person name="Parisi M.J."/>
            <person name="Parisi M."/>
            <person name="Parts L."/>
            <person name="Pedersen J.S."/>
            <person name="Pesole G."/>
            <person name="Phillippy A.M."/>
            <person name="Ponting C.P."/>
            <person name="Pop M."/>
            <person name="Porcelli D."/>
            <person name="Powell J.R."/>
            <person name="Prohaska S."/>
            <person name="Pruitt K."/>
            <person name="Puig M."/>
            <person name="Quesneville H."/>
            <person name="Ram K.R."/>
            <person name="Rand D."/>
            <person name="Rasmussen M.D."/>
            <person name="Reed L.K."/>
            <person name="Reenan R."/>
            <person name="Reily A."/>
            <person name="Remington K.A."/>
            <person name="Rieger T.T."/>
            <person name="Ritchie M.G."/>
            <person name="Robin C."/>
            <person name="Rogers Y.H."/>
            <person name="Rohde C."/>
            <person name="Rozas J."/>
            <person name="Rubenfield M.J."/>
            <person name="Ruiz A."/>
            <person name="Russo S."/>
            <person name="Salzberg S.L."/>
            <person name="Sanchez-Gracia A."/>
            <person name="Saranga D.J."/>
            <person name="Sato H."/>
            <person name="Schaeffer S.W."/>
            <person name="Schatz M.C."/>
            <person name="Schlenke T."/>
            <person name="Schwartz R."/>
            <person name="Segarra C."/>
            <person name="Singh R.S."/>
            <person name="Sirot L."/>
            <person name="Sirota M."/>
            <person name="Sisneros N.B."/>
            <person name="Smith C.D."/>
            <person name="Smith T.F."/>
            <person name="Spieth J."/>
            <person name="Stage D.E."/>
            <person name="Stark A."/>
            <person name="Stephan W."/>
            <person name="Strausberg R.L."/>
            <person name="Strempel S."/>
            <person name="Sturgill D."/>
            <person name="Sutton G."/>
            <person name="Sutton G.G."/>
            <person name="Tao W."/>
            <person name="Teichmann S."/>
            <person name="Tobari Y.N."/>
            <person name="Tomimura Y."/>
            <person name="Tsolas J.M."/>
            <person name="Valente V.L."/>
            <person name="Venter E."/>
            <person name="Venter J.C."/>
            <person name="Vicario S."/>
            <person name="Vieira F.G."/>
            <person name="Vilella A.J."/>
            <person name="Villasante A."/>
            <person name="Walenz B."/>
            <person name="Wang J."/>
            <person name="Wasserman M."/>
            <person name="Watts T."/>
            <person name="Wilson D."/>
            <person name="Wilson R.K."/>
            <person name="Wing R.A."/>
            <person name="Wolfner M.F."/>
            <person name="Wong A."/>
            <person name="Wong G.K."/>
            <person name="Wu C.I."/>
            <person name="Wu G."/>
            <person name="Yamamoto D."/>
            <person name="Yang H.P."/>
            <person name="Yang S.P."/>
            <person name="Yorke J.A."/>
            <person name="Yoshida K."/>
            <person name="Zdobnov E."/>
            <person name="Zhang P."/>
            <person name="Zhang Y."/>
            <person name="Zimin A.V."/>
            <person name="Baldwin J."/>
            <person name="Abdouelleil A."/>
            <person name="Abdulkadir J."/>
            <person name="Abebe A."/>
            <person name="Abera B."/>
            <person name="Abreu J."/>
            <person name="Acer S.C."/>
            <person name="Aftuck L."/>
            <person name="Alexander A."/>
            <person name="An P."/>
            <person name="Anderson E."/>
            <person name="Anderson S."/>
            <person name="Arachi H."/>
            <person name="Azer M."/>
            <person name="Bachantsang P."/>
            <person name="Barry A."/>
            <person name="Bayul T."/>
            <person name="Berlin A."/>
            <person name="Bessette D."/>
            <person name="Bloom T."/>
            <person name="Blye J."/>
            <person name="Boguslavskiy L."/>
            <person name="Bonnet C."/>
            <person name="Boukhgalter B."/>
            <person name="Bourzgui I."/>
            <person name="Brown A."/>
            <person name="Cahill P."/>
            <person name="Channer S."/>
            <person name="Cheshatsang Y."/>
            <person name="Chuda L."/>
            <person name="Citroen M."/>
            <person name="Collymore A."/>
            <person name="Cooke P."/>
            <person name="Costello M."/>
            <person name="D'Aco K."/>
            <person name="Daza R."/>
            <person name="De Haan G."/>
            <person name="DeGray S."/>
            <person name="DeMaso C."/>
            <person name="Dhargay N."/>
            <person name="Dooley K."/>
            <person name="Dooley E."/>
            <person name="Doricent M."/>
            <person name="Dorje P."/>
            <person name="Dorjee K."/>
            <person name="Dupes A."/>
            <person name="Elong R."/>
            <person name="Falk J."/>
            <person name="Farina A."/>
            <person name="Faro S."/>
            <person name="Ferguson D."/>
            <person name="Fisher S."/>
            <person name="Foley C.D."/>
            <person name="Franke A."/>
            <person name="Friedrich D."/>
            <person name="Gadbois L."/>
            <person name="Gearin G."/>
            <person name="Gearin C.R."/>
            <person name="Giannoukos G."/>
            <person name="Goode T."/>
            <person name="Graham J."/>
            <person name="Grandbois E."/>
            <person name="Grewal S."/>
            <person name="Gyaltsen K."/>
            <person name="Hafez N."/>
            <person name="Hagos B."/>
            <person name="Hall J."/>
            <person name="Henson C."/>
            <person name="Hollinger A."/>
            <person name="Honan T."/>
            <person name="Huard M.D."/>
            <person name="Hughes L."/>
            <person name="Hurhula B."/>
            <person name="Husby M.E."/>
            <person name="Kamat A."/>
            <person name="Kanga B."/>
            <person name="Kashin S."/>
            <person name="Khazanovich D."/>
            <person name="Kisner P."/>
            <person name="Lance K."/>
            <person name="Lara M."/>
            <person name="Lee W."/>
            <person name="Lennon N."/>
            <person name="Letendre F."/>
            <person name="LeVine R."/>
            <person name="Lipovsky A."/>
            <person name="Liu X."/>
            <person name="Liu J."/>
            <person name="Liu S."/>
            <person name="Lokyitsang T."/>
            <person name="Lokyitsang Y."/>
            <person name="Lubonja R."/>
            <person name="Lui A."/>
            <person name="MacDonald P."/>
            <person name="Magnisalis V."/>
            <person name="Maru K."/>
            <person name="Matthews C."/>
            <person name="McCusker W."/>
            <person name="McDonough S."/>
            <person name="Mehta T."/>
            <person name="Meldrim J."/>
            <person name="Meneus L."/>
            <person name="Mihai O."/>
            <person name="Mihalev A."/>
            <person name="Mihova T."/>
            <person name="Mittelman R."/>
            <person name="Mlenga V."/>
            <person name="Montmayeur A."/>
            <person name="Mulrain L."/>
            <person name="Navidi A."/>
            <person name="Naylor J."/>
            <person name="Negash T."/>
            <person name="Nguyen T."/>
            <person name="Nguyen N."/>
            <person name="Nicol R."/>
            <person name="Norbu C."/>
            <person name="Norbu N."/>
            <person name="Novod N."/>
            <person name="O'Neill B."/>
            <person name="Osman S."/>
            <person name="Markiewicz E."/>
            <person name="Oyono O.L."/>
            <person name="Patti C."/>
            <person name="Phunkhang P."/>
            <person name="Pierre F."/>
            <person name="Priest M."/>
            <person name="Raghuraman S."/>
            <person name="Rege F."/>
            <person name="Reyes R."/>
            <person name="Rise C."/>
            <person name="Rogov P."/>
            <person name="Ross K."/>
            <person name="Ryan E."/>
            <person name="Settipalli S."/>
            <person name="Shea T."/>
            <person name="Sherpa N."/>
            <person name="Shi L."/>
            <person name="Shih D."/>
            <person name="Sparrow T."/>
            <person name="Spaulding J."/>
            <person name="Stalker J."/>
            <person name="Stange-Thomann N."/>
            <person name="Stavropoulos S."/>
            <person name="Stone C."/>
            <person name="Strader C."/>
            <person name="Tesfaye S."/>
            <person name="Thomson T."/>
            <person name="Thoulutsang Y."/>
            <person name="Thoulutsang D."/>
            <person name="Topham K."/>
            <person name="Topping I."/>
            <person name="Tsamla T."/>
            <person name="Vassiliev H."/>
            <person name="Vo A."/>
            <person name="Wangchuk T."/>
            <person name="Wangdi T."/>
            <person name="Weiand M."/>
            <person name="Wilkinson J."/>
            <person name="Wilson A."/>
            <person name="Yadav S."/>
            <person name="Young G."/>
            <person name="Yu Q."/>
            <person name="Zembek L."/>
            <person name="Zhong D."/>
            <person name="Zimmer A."/>
            <person name="Zwirko Z."/>
            <person name="Jaffe D.B."/>
            <person name="Alvarez P."/>
            <person name="Brockman W."/>
            <person name="Butler J."/>
            <person name="Chin C."/>
            <person name="Gnerre S."/>
            <person name="Grabherr M."/>
            <person name="Kleber M."/>
            <person name="Mauceli E."/>
            <person name="MacCallum I."/>
        </authorList>
    </citation>
    <scope>NUCLEOTIDE SEQUENCE [LARGE SCALE GENOMIC DNA]</scope>
    <source>
        <strain evidence="3">MSH-3 / Tucson 14011-0111.49</strain>
    </source>
</reference>
<dbReference type="EMBL" id="CH479183">
    <property type="protein sequence ID" value="EDW35872.1"/>
    <property type="molecule type" value="Genomic_DNA"/>
</dbReference>
<dbReference type="OMA" id="YLYLAQC"/>
<evidence type="ECO:0000256" key="1">
    <source>
        <dbReference type="SAM" id="SignalP"/>
    </source>
</evidence>